<reference evidence="2 3" key="1">
    <citation type="submission" date="2018-10" db="EMBL/GenBank/DDBJ databases">
        <title>Dokdonia luteus sp. nov., isolated from sea water.</title>
        <authorList>
            <person name="Zhou L.Y."/>
            <person name="Du Z.J."/>
        </authorList>
    </citation>
    <scope>NUCLEOTIDE SEQUENCE [LARGE SCALE GENOMIC DNA]</scope>
    <source>
        <strain evidence="2 3">SH27</strain>
    </source>
</reference>
<keyword evidence="1" id="KW-1133">Transmembrane helix</keyword>
<proteinExistence type="predicted"/>
<dbReference type="RefSeq" id="WP_121918764.1">
    <property type="nucleotide sequence ID" value="NZ_REFV01000034.1"/>
</dbReference>
<dbReference type="AlphaFoldDB" id="A0A3M0FU44"/>
<feature type="transmembrane region" description="Helical" evidence="1">
    <location>
        <begin position="204"/>
        <end position="227"/>
    </location>
</feature>
<sequence>MNDQENIQLTLEYLSIIILGGLIIFQLSHFTVAGWKFWKNDKFRIAKTIFVAIFWIVYGTYFVITVTNINSYADAVPYVLCGLYLPSLICLILIGVSKKFRKFIDQTSLRWTIQSVEGPARMIVGIIFLFWFFAGRLPGIVAWVAGPGDWIAGFIAFYAVKRLRIFKKTAGLTSKHWSIDDFKNNLSKQNLNLQIAKMNKNLNIAIAFVAFGILDFILAPASTAISILNGNVPEEMGRIPLTLIPLVLVPQVLLLEIFAMRQLIGLKKMIKTIKNKPVPNIV</sequence>
<feature type="transmembrane region" description="Helical" evidence="1">
    <location>
        <begin position="13"/>
        <end position="37"/>
    </location>
</feature>
<dbReference type="Proteomes" id="UP000281985">
    <property type="component" value="Unassembled WGS sequence"/>
</dbReference>
<organism evidence="2 3">
    <name type="scientific">Dokdonia sinensis</name>
    <dbReference type="NCBI Taxonomy" id="2479847"/>
    <lineage>
        <taxon>Bacteria</taxon>
        <taxon>Pseudomonadati</taxon>
        <taxon>Bacteroidota</taxon>
        <taxon>Flavobacteriia</taxon>
        <taxon>Flavobacteriales</taxon>
        <taxon>Flavobacteriaceae</taxon>
        <taxon>Dokdonia</taxon>
    </lineage>
</organism>
<feature type="transmembrane region" description="Helical" evidence="1">
    <location>
        <begin position="140"/>
        <end position="160"/>
    </location>
</feature>
<feature type="transmembrane region" description="Helical" evidence="1">
    <location>
        <begin position="239"/>
        <end position="259"/>
    </location>
</feature>
<gene>
    <name evidence="2" type="ORF">EAX61_16270</name>
</gene>
<keyword evidence="1" id="KW-0472">Membrane</keyword>
<protein>
    <submittedName>
        <fullName evidence="2">Uncharacterized protein</fullName>
    </submittedName>
</protein>
<evidence type="ECO:0000256" key="1">
    <source>
        <dbReference type="SAM" id="Phobius"/>
    </source>
</evidence>
<dbReference type="OrthoDB" id="1422216at2"/>
<evidence type="ECO:0000313" key="3">
    <source>
        <dbReference type="Proteomes" id="UP000281985"/>
    </source>
</evidence>
<keyword evidence="1" id="KW-0812">Transmembrane</keyword>
<evidence type="ECO:0000313" key="2">
    <source>
        <dbReference type="EMBL" id="RMB56038.1"/>
    </source>
</evidence>
<feature type="transmembrane region" description="Helical" evidence="1">
    <location>
        <begin position="75"/>
        <end position="97"/>
    </location>
</feature>
<keyword evidence="3" id="KW-1185">Reference proteome</keyword>
<feature type="transmembrane region" description="Helical" evidence="1">
    <location>
        <begin position="118"/>
        <end position="134"/>
    </location>
</feature>
<accession>A0A3M0FU44</accession>
<name>A0A3M0FU44_9FLAO</name>
<feature type="transmembrane region" description="Helical" evidence="1">
    <location>
        <begin position="49"/>
        <end position="69"/>
    </location>
</feature>
<dbReference type="EMBL" id="REFV01000034">
    <property type="protein sequence ID" value="RMB56038.1"/>
    <property type="molecule type" value="Genomic_DNA"/>
</dbReference>
<comment type="caution">
    <text evidence="2">The sequence shown here is derived from an EMBL/GenBank/DDBJ whole genome shotgun (WGS) entry which is preliminary data.</text>
</comment>